<feature type="transmembrane region" description="Helical" evidence="6">
    <location>
        <begin position="178"/>
        <end position="201"/>
    </location>
</feature>
<keyword evidence="4 6" id="KW-1133">Transmembrane helix</keyword>
<evidence type="ECO:0000256" key="3">
    <source>
        <dbReference type="ARBA" id="ARBA00022692"/>
    </source>
</evidence>
<feature type="transmembrane region" description="Helical" evidence="6">
    <location>
        <begin position="213"/>
        <end position="232"/>
    </location>
</feature>
<keyword evidence="8" id="KW-1185">Reference proteome</keyword>
<gene>
    <name evidence="7" type="ORF">KK060_01435</name>
</gene>
<evidence type="ECO:0000256" key="2">
    <source>
        <dbReference type="ARBA" id="ARBA00022475"/>
    </source>
</evidence>
<feature type="transmembrane region" description="Helical" evidence="6">
    <location>
        <begin position="244"/>
        <end position="271"/>
    </location>
</feature>
<dbReference type="PANTHER" id="PTHR30213">
    <property type="entry name" value="INNER MEMBRANE PROTEIN YHJD"/>
    <property type="match status" value="1"/>
</dbReference>
<dbReference type="PIRSF" id="PIRSF035875">
    <property type="entry name" value="RNase_BN"/>
    <property type="match status" value="1"/>
</dbReference>
<keyword evidence="3 6" id="KW-0812">Transmembrane</keyword>
<dbReference type="Pfam" id="PF03631">
    <property type="entry name" value="Virul_fac_BrkB"/>
    <property type="match status" value="1"/>
</dbReference>
<feature type="transmembrane region" description="Helical" evidence="6">
    <location>
        <begin position="25"/>
        <end position="54"/>
    </location>
</feature>
<comment type="subcellular location">
    <subcellularLocation>
        <location evidence="1">Cell membrane</location>
        <topology evidence="1">Multi-pass membrane protein</topology>
    </subcellularLocation>
</comment>
<sequence>MIERLKLFLKLCRQSFNLLRRAEPLILSSSTAFFTTFAISPIVIILVSLFSLYFKSDRIKNQLFEKIASTVGEEATKEIETIVNNFMRAESNRLISIAGLIFFIFVGTTLLKVIKENIHKLWKIRRRRTSFRYQLRERGTSLGIIVLTGFLFLLAGVIDYSLAISLDYLQIAIPKIGLFVIRGFNIFFSVMVISTWFTILFKFLPEAKVRWEVAFNGGFITGILFNAGKLVLGKVLIHARIETIFGASASFALLLLFIFYCSFILYFGAAFTHAYGDNMNKHICATKYTHEYEEKLLD</sequence>
<dbReference type="InterPro" id="IPR017039">
    <property type="entry name" value="Virul_fac_BrkB"/>
</dbReference>
<keyword evidence="2" id="KW-1003">Cell membrane</keyword>
<evidence type="ECO:0000256" key="1">
    <source>
        <dbReference type="ARBA" id="ARBA00004651"/>
    </source>
</evidence>
<proteinExistence type="predicted"/>
<evidence type="ECO:0000256" key="6">
    <source>
        <dbReference type="SAM" id="Phobius"/>
    </source>
</evidence>
<comment type="caution">
    <text evidence="7">The sequence shown here is derived from an EMBL/GenBank/DDBJ whole genome shotgun (WGS) entry which is preliminary data.</text>
</comment>
<feature type="transmembrane region" description="Helical" evidence="6">
    <location>
        <begin position="94"/>
        <end position="114"/>
    </location>
</feature>
<evidence type="ECO:0000256" key="4">
    <source>
        <dbReference type="ARBA" id="ARBA00022989"/>
    </source>
</evidence>
<dbReference type="PANTHER" id="PTHR30213:SF1">
    <property type="entry name" value="INNER MEMBRANE PROTEIN YHJD"/>
    <property type="match status" value="1"/>
</dbReference>
<name>A0ABS5VKE7_9BACT</name>
<dbReference type="EMBL" id="JAHESD010000002">
    <property type="protein sequence ID" value="MBT1701920.1"/>
    <property type="molecule type" value="Genomic_DNA"/>
</dbReference>
<organism evidence="7 8">
    <name type="scientific">Chryseosolibacter indicus</name>
    <dbReference type="NCBI Taxonomy" id="2782351"/>
    <lineage>
        <taxon>Bacteria</taxon>
        <taxon>Pseudomonadati</taxon>
        <taxon>Bacteroidota</taxon>
        <taxon>Cytophagia</taxon>
        <taxon>Cytophagales</taxon>
        <taxon>Chryseotaleaceae</taxon>
        <taxon>Chryseosolibacter</taxon>
    </lineage>
</organism>
<keyword evidence="5 6" id="KW-0472">Membrane</keyword>
<evidence type="ECO:0000313" key="7">
    <source>
        <dbReference type="EMBL" id="MBT1701920.1"/>
    </source>
</evidence>
<dbReference type="Proteomes" id="UP000772618">
    <property type="component" value="Unassembled WGS sequence"/>
</dbReference>
<feature type="transmembrane region" description="Helical" evidence="6">
    <location>
        <begin position="135"/>
        <end position="158"/>
    </location>
</feature>
<evidence type="ECO:0000313" key="8">
    <source>
        <dbReference type="Proteomes" id="UP000772618"/>
    </source>
</evidence>
<evidence type="ECO:0000256" key="5">
    <source>
        <dbReference type="ARBA" id="ARBA00023136"/>
    </source>
</evidence>
<protein>
    <submittedName>
        <fullName evidence="7">YihY/virulence factor BrkB family protein</fullName>
    </submittedName>
</protein>
<accession>A0ABS5VKE7</accession>
<dbReference type="RefSeq" id="WP_254151616.1">
    <property type="nucleotide sequence ID" value="NZ_JAHESD010000002.1"/>
</dbReference>
<reference evidence="7 8" key="1">
    <citation type="submission" date="2021-05" db="EMBL/GenBank/DDBJ databases">
        <title>A Polyphasic approach of four new species of the genus Ohtaekwangia: Ohtaekwangia histidinii sp. nov., Ohtaekwangia cretensis sp. nov., Ohtaekwangia indiensis sp. nov., Ohtaekwangia reichenbachii sp. nov. from diverse environment.</title>
        <authorList>
            <person name="Octaviana S."/>
        </authorList>
    </citation>
    <scope>NUCLEOTIDE SEQUENCE [LARGE SCALE GENOMIC DNA]</scope>
    <source>
        <strain evidence="7 8">PWU20</strain>
    </source>
</reference>